<evidence type="ECO:0000313" key="2">
    <source>
        <dbReference type="EMBL" id="TFK39999.1"/>
    </source>
</evidence>
<keyword evidence="3" id="KW-1185">Reference proteome</keyword>
<proteinExistence type="predicted"/>
<feature type="transmembrane region" description="Helical" evidence="1">
    <location>
        <begin position="12"/>
        <end position="31"/>
    </location>
</feature>
<evidence type="ECO:0000313" key="3">
    <source>
        <dbReference type="Proteomes" id="UP000308652"/>
    </source>
</evidence>
<protein>
    <submittedName>
        <fullName evidence="2">Uncharacterized protein</fullName>
    </submittedName>
</protein>
<organism evidence="2 3">
    <name type="scientific">Crucibulum laeve</name>
    <dbReference type="NCBI Taxonomy" id="68775"/>
    <lineage>
        <taxon>Eukaryota</taxon>
        <taxon>Fungi</taxon>
        <taxon>Dikarya</taxon>
        <taxon>Basidiomycota</taxon>
        <taxon>Agaricomycotina</taxon>
        <taxon>Agaricomycetes</taxon>
        <taxon>Agaricomycetidae</taxon>
        <taxon>Agaricales</taxon>
        <taxon>Agaricineae</taxon>
        <taxon>Nidulariaceae</taxon>
        <taxon>Crucibulum</taxon>
    </lineage>
</organism>
<keyword evidence="1" id="KW-0472">Membrane</keyword>
<sequence length="53" mass="6385">MQRRRRSLKIDACWWSICFAFRVIIVCAPAVKWRGFPRRQSELRCELAAIHHD</sequence>
<dbReference type="EMBL" id="ML213598">
    <property type="protein sequence ID" value="TFK39999.1"/>
    <property type="molecule type" value="Genomic_DNA"/>
</dbReference>
<keyword evidence="1" id="KW-1133">Transmembrane helix</keyword>
<reference evidence="2 3" key="1">
    <citation type="journal article" date="2019" name="Nat. Ecol. Evol.">
        <title>Megaphylogeny resolves global patterns of mushroom evolution.</title>
        <authorList>
            <person name="Varga T."/>
            <person name="Krizsan K."/>
            <person name="Foldi C."/>
            <person name="Dima B."/>
            <person name="Sanchez-Garcia M."/>
            <person name="Sanchez-Ramirez S."/>
            <person name="Szollosi G.J."/>
            <person name="Szarkandi J.G."/>
            <person name="Papp V."/>
            <person name="Albert L."/>
            <person name="Andreopoulos W."/>
            <person name="Angelini C."/>
            <person name="Antonin V."/>
            <person name="Barry K.W."/>
            <person name="Bougher N.L."/>
            <person name="Buchanan P."/>
            <person name="Buyck B."/>
            <person name="Bense V."/>
            <person name="Catcheside P."/>
            <person name="Chovatia M."/>
            <person name="Cooper J."/>
            <person name="Damon W."/>
            <person name="Desjardin D."/>
            <person name="Finy P."/>
            <person name="Geml J."/>
            <person name="Haridas S."/>
            <person name="Hughes K."/>
            <person name="Justo A."/>
            <person name="Karasinski D."/>
            <person name="Kautmanova I."/>
            <person name="Kiss B."/>
            <person name="Kocsube S."/>
            <person name="Kotiranta H."/>
            <person name="LaButti K.M."/>
            <person name="Lechner B.E."/>
            <person name="Liimatainen K."/>
            <person name="Lipzen A."/>
            <person name="Lukacs Z."/>
            <person name="Mihaltcheva S."/>
            <person name="Morgado L.N."/>
            <person name="Niskanen T."/>
            <person name="Noordeloos M.E."/>
            <person name="Ohm R.A."/>
            <person name="Ortiz-Santana B."/>
            <person name="Ovrebo C."/>
            <person name="Racz N."/>
            <person name="Riley R."/>
            <person name="Savchenko A."/>
            <person name="Shiryaev A."/>
            <person name="Soop K."/>
            <person name="Spirin V."/>
            <person name="Szebenyi C."/>
            <person name="Tomsovsky M."/>
            <person name="Tulloss R.E."/>
            <person name="Uehling J."/>
            <person name="Grigoriev I.V."/>
            <person name="Vagvolgyi C."/>
            <person name="Papp T."/>
            <person name="Martin F.M."/>
            <person name="Miettinen O."/>
            <person name="Hibbett D.S."/>
            <person name="Nagy L.G."/>
        </authorList>
    </citation>
    <scope>NUCLEOTIDE SEQUENCE [LARGE SCALE GENOMIC DNA]</scope>
    <source>
        <strain evidence="2 3">CBS 166.37</strain>
    </source>
</reference>
<accession>A0A5C3M3J9</accession>
<dbReference type="AlphaFoldDB" id="A0A5C3M3J9"/>
<gene>
    <name evidence="2" type="ORF">BDQ12DRAFT_681594</name>
</gene>
<name>A0A5C3M3J9_9AGAR</name>
<keyword evidence="1" id="KW-0812">Transmembrane</keyword>
<dbReference type="Proteomes" id="UP000308652">
    <property type="component" value="Unassembled WGS sequence"/>
</dbReference>
<evidence type="ECO:0000256" key="1">
    <source>
        <dbReference type="SAM" id="Phobius"/>
    </source>
</evidence>